<reference evidence="2 3" key="1">
    <citation type="submission" date="2024-01" db="EMBL/GenBank/DDBJ databases">
        <authorList>
            <person name="Allen C."/>
            <person name="Tagirdzhanova G."/>
        </authorList>
    </citation>
    <scope>NUCLEOTIDE SEQUENCE [LARGE SCALE GENOMIC DNA]</scope>
    <source>
        <strain evidence="2 3">CBS 573.63</strain>
    </source>
</reference>
<proteinExistence type="predicted"/>
<organism evidence="2 3">
    <name type="scientific">Sporothrix epigloea</name>
    <dbReference type="NCBI Taxonomy" id="1892477"/>
    <lineage>
        <taxon>Eukaryota</taxon>
        <taxon>Fungi</taxon>
        <taxon>Dikarya</taxon>
        <taxon>Ascomycota</taxon>
        <taxon>Pezizomycotina</taxon>
        <taxon>Sordariomycetes</taxon>
        <taxon>Sordariomycetidae</taxon>
        <taxon>Ophiostomatales</taxon>
        <taxon>Ophiostomataceae</taxon>
        <taxon>Sporothrix</taxon>
    </lineage>
</organism>
<feature type="region of interest" description="Disordered" evidence="1">
    <location>
        <begin position="290"/>
        <end position="340"/>
    </location>
</feature>
<dbReference type="Proteomes" id="UP001642501">
    <property type="component" value="Unassembled WGS sequence"/>
</dbReference>
<name>A0ABP0DWC1_9PEZI</name>
<protein>
    <recommendedName>
        <fullName evidence="4">Myb/SANT-like domain-containing protein</fullName>
    </recommendedName>
</protein>
<evidence type="ECO:0008006" key="4">
    <source>
        <dbReference type="Google" id="ProtNLM"/>
    </source>
</evidence>
<feature type="compositionally biased region" description="Low complexity" evidence="1">
    <location>
        <begin position="294"/>
        <end position="303"/>
    </location>
</feature>
<dbReference type="EMBL" id="CAWUOM010000109">
    <property type="protein sequence ID" value="CAK7272524.1"/>
    <property type="molecule type" value="Genomic_DNA"/>
</dbReference>
<sequence length="440" mass="48504">MSAQSLPHPLVVDLTGVLPAVPAKYPVAFAGPPGTNNVVYPTHVTEASRSAYAVKDIEAARSVVADREGATRLRIDYHDDESFQELARQVFNDVFELRNTPRPTDTGTPGLEVTAAAGVTAPKKIAAPRKRKRTVRDPTLLPLPGQAKIKHLKYSDEMNDAVMDLFLDETRKGTFRVMKGAAIAEGFERISDAMSHRYPIFAWGPEKIRSKYDTEKKKIRAWLAWRDGFPGATFDEKGVAVGTEEQKRLLLAMHPNQEWIFSNCLRNSERYLEIYFRLRATSQYANDAVETIDSESSANEVSSPSPPPSDMSSQAIRPSKRSRSATPPGPGPRRSKKTSTDNLAEVLDAAMSKITSSLNASIKDLAQSIESSKSASHQALEDAAKDAVNTFEGRLSPEQLGVCLRRLHAENEAIVWNVSPIKVKEVSVRRWLAEAGLPVI</sequence>
<accession>A0ABP0DWC1</accession>
<evidence type="ECO:0000313" key="2">
    <source>
        <dbReference type="EMBL" id="CAK7272524.1"/>
    </source>
</evidence>
<comment type="caution">
    <text evidence="2">The sequence shown here is derived from an EMBL/GenBank/DDBJ whole genome shotgun (WGS) entry which is preliminary data.</text>
</comment>
<keyword evidence="3" id="KW-1185">Reference proteome</keyword>
<evidence type="ECO:0000313" key="3">
    <source>
        <dbReference type="Proteomes" id="UP001642501"/>
    </source>
</evidence>
<gene>
    <name evidence="2" type="ORF">SEPCBS57363_005174</name>
</gene>
<evidence type="ECO:0000256" key="1">
    <source>
        <dbReference type="SAM" id="MobiDB-lite"/>
    </source>
</evidence>